<gene>
    <name evidence="1" type="ORF">DSO57_1020804</name>
</gene>
<keyword evidence="2" id="KW-1185">Reference proteome</keyword>
<evidence type="ECO:0000313" key="2">
    <source>
        <dbReference type="Proteomes" id="UP001165960"/>
    </source>
</evidence>
<comment type="caution">
    <text evidence="1">The sequence shown here is derived from an EMBL/GenBank/DDBJ whole genome shotgun (WGS) entry which is preliminary data.</text>
</comment>
<evidence type="ECO:0000313" key="1">
    <source>
        <dbReference type="EMBL" id="KAJ9069220.1"/>
    </source>
</evidence>
<organism evidence="1 2">
    <name type="scientific">Entomophthora muscae</name>
    <dbReference type="NCBI Taxonomy" id="34485"/>
    <lineage>
        <taxon>Eukaryota</taxon>
        <taxon>Fungi</taxon>
        <taxon>Fungi incertae sedis</taxon>
        <taxon>Zoopagomycota</taxon>
        <taxon>Entomophthoromycotina</taxon>
        <taxon>Entomophthoromycetes</taxon>
        <taxon>Entomophthorales</taxon>
        <taxon>Entomophthoraceae</taxon>
        <taxon>Entomophthora</taxon>
    </lineage>
</organism>
<proteinExistence type="predicted"/>
<sequence length="101" mass="11313">MYKIFVHNLSWSTTEELLRSSFAKFGQVTLVRDRDTGRSRGFGFVTFDTNEAAQKAVDAMHCSEFEGRRIEVTFGDYHPPSKATPLANGGYGYSGGMSYKQ</sequence>
<name>A0ACC2T3P4_9FUNG</name>
<dbReference type="EMBL" id="QTSX02003649">
    <property type="protein sequence ID" value="KAJ9069220.1"/>
    <property type="molecule type" value="Genomic_DNA"/>
</dbReference>
<dbReference type="Proteomes" id="UP001165960">
    <property type="component" value="Unassembled WGS sequence"/>
</dbReference>
<protein>
    <submittedName>
        <fullName evidence="1">Uncharacterized protein</fullName>
    </submittedName>
</protein>
<reference evidence="1" key="1">
    <citation type="submission" date="2022-04" db="EMBL/GenBank/DDBJ databases">
        <title>Genome of the entomopathogenic fungus Entomophthora muscae.</title>
        <authorList>
            <person name="Elya C."/>
            <person name="Lovett B.R."/>
            <person name="Lee E."/>
            <person name="Macias A.M."/>
            <person name="Hajek A.E."/>
            <person name="De Bivort B.L."/>
            <person name="Kasson M.T."/>
            <person name="De Fine Licht H.H."/>
            <person name="Stajich J.E."/>
        </authorList>
    </citation>
    <scope>NUCLEOTIDE SEQUENCE</scope>
    <source>
        <strain evidence="1">Berkeley</strain>
    </source>
</reference>
<accession>A0ACC2T3P4</accession>